<dbReference type="PANTHER" id="PTHR21621">
    <property type="entry name" value="RIBOSOMAL PROTEIN S6 MODIFICATION PROTEIN"/>
    <property type="match status" value="1"/>
</dbReference>
<dbReference type="GeneID" id="93759579"/>
<dbReference type="Pfam" id="PF08443">
    <property type="entry name" value="RimK"/>
    <property type="match status" value="1"/>
</dbReference>
<evidence type="ECO:0000313" key="3">
    <source>
        <dbReference type="EMBL" id="WUN84824.1"/>
    </source>
</evidence>
<feature type="domain" description="ATP-grasp" evidence="2">
    <location>
        <begin position="128"/>
        <end position="309"/>
    </location>
</feature>
<gene>
    <name evidence="3" type="ORF">OHT53_01405</name>
</gene>
<keyword evidence="1" id="KW-0067">ATP-binding</keyword>
<evidence type="ECO:0000259" key="2">
    <source>
        <dbReference type="PROSITE" id="PS50975"/>
    </source>
</evidence>
<proteinExistence type="predicted"/>
<sequence length="330" mass="36530">MILVVSHDEDHTRAVTGRLKAAGREVVRLDLADFPAHGGISLEYTATGEPVHTVRTPTDHVRLDQCRAAWWRRVRPFTLARELSTPRDQSFATSETGQAVHGLFHALPCAWVNPPTKDWAAHHKPYQWAVARRTGLTLPRTLVTNEPERARGFIRESGVGRTVFKAFMASADAWRETRLVRTEDLAALESVRYAPVIFQEYVPGVDLRVTVVGDRVFTTEIDASRTSYPADMRMVIHEAHVRPVTLPSPVTGQLLRFMRALGLVYGAVDLRRRPDGEYVFLEVNPAGQWLFAEERTGLPITAEVAALLARLDGQGSASDPGVRAAGGGMP</sequence>
<accession>A0ABZ1QQ41</accession>
<name>A0ABZ1QQ41_9ACTN</name>
<dbReference type="InterPro" id="IPR011761">
    <property type="entry name" value="ATP-grasp"/>
</dbReference>
<dbReference type="PANTHER" id="PTHR21621:SF0">
    <property type="entry name" value="BETA-CITRYLGLUTAMATE SYNTHASE B-RELATED"/>
    <property type="match status" value="1"/>
</dbReference>
<organism evidence="3 4">
    <name type="scientific">Streptomyces bobili</name>
    <dbReference type="NCBI Taxonomy" id="67280"/>
    <lineage>
        <taxon>Bacteria</taxon>
        <taxon>Bacillati</taxon>
        <taxon>Actinomycetota</taxon>
        <taxon>Actinomycetes</taxon>
        <taxon>Kitasatosporales</taxon>
        <taxon>Streptomycetaceae</taxon>
        <taxon>Streptomyces</taxon>
    </lineage>
</organism>
<reference evidence="3" key="1">
    <citation type="submission" date="2022-10" db="EMBL/GenBank/DDBJ databases">
        <title>The complete genomes of actinobacterial strains from the NBC collection.</title>
        <authorList>
            <person name="Joergensen T.S."/>
            <person name="Alvarez Arevalo M."/>
            <person name="Sterndorff E.B."/>
            <person name="Faurdal D."/>
            <person name="Vuksanovic O."/>
            <person name="Mourched A.-S."/>
            <person name="Charusanti P."/>
            <person name="Shaw S."/>
            <person name="Blin K."/>
            <person name="Weber T."/>
        </authorList>
    </citation>
    <scope>NUCLEOTIDE SEQUENCE</scope>
    <source>
        <strain evidence="3">NBC_00302</strain>
    </source>
</reference>
<evidence type="ECO:0000313" key="4">
    <source>
        <dbReference type="Proteomes" id="UP001432071"/>
    </source>
</evidence>
<dbReference type="RefSeq" id="WP_328733752.1">
    <property type="nucleotide sequence ID" value="NZ_CP108038.1"/>
</dbReference>
<dbReference type="Gene3D" id="3.30.470.20">
    <property type="entry name" value="ATP-grasp fold, B domain"/>
    <property type="match status" value="1"/>
</dbReference>
<dbReference type="InterPro" id="IPR048936">
    <property type="entry name" value="MvdD-like_ATPgrasp"/>
</dbReference>
<evidence type="ECO:0000256" key="1">
    <source>
        <dbReference type="PROSITE-ProRule" id="PRU00409"/>
    </source>
</evidence>
<keyword evidence="4" id="KW-1185">Reference proteome</keyword>
<dbReference type="Pfam" id="PF21068">
    <property type="entry name" value="ATPgraspMvdD"/>
    <property type="match status" value="1"/>
</dbReference>
<dbReference type="InterPro" id="IPR013651">
    <property type="entry name" value="ATP-grasp_RimK-type"/>
</dbReference>
<dbReference type="PROSITE" id="PS50975">
    <property type="entry name" value="ATP_GRASP"/>
    <property type="match status" value="1"/>
</dbReference>
<dbReference type="EMBL" id="CP108038">
    <property type="protein sequence ID" value="WUN84824.1"/>
    <property type="molecule type" value="Genomic_DNA"/>
</dbReference>
<keyword evidence="1" id="KW-0547">Nucleotide-binding</keyword>
<dbReference type="Proteomes" id="UP001432071">
    <property type="component" value="Chromosome"/>
</dbReference>
<dbReference type="SUPFAM" id="SSF56059">
    <property type="entry name" value="Glutathione synthetase ATP-binding domain-like"/>
    <property type="match status" value="1"/>
</dbReference>
<protein>
    <recommendedName>
        <fullName evidence="2">ATP-grasp domain-containing protein</fullName>
    </recommendedName>
</protein>